<dbReference type="Pfam" id="PF24292">
    <property type="entry name" value="DUF7479"/>
    <property type="match status" value="1"/>
</dbReference>
<protein>
    <recommendedName>
        <fullName evidence="1">DUF7479 domain-containing protein</fullName>
    </recommendedName>
</protein>
<dbReference type="NCBIfam" id="NF045645">
    <property type="entry name" value="DVU_1557_fam"/>
    <property type="match status" value="1"/>
</dbReference>
<dbReference type="Proteomes" id="UP000824090">
    <property type="component" value="Unassembled WGS sequence"/>
</dbReference>
<dbReference type="EMBL" id="DVMP01000064">
    <property type="protein sequence ID" value="HIU25463.1"/>
    <property type="molecule type" value="Genomic_DNA"/>
</dbReference>
<evidence type="ECO:0000259" key="1">
    <source>
        <dbReference type="Pfam" id="PF24292"/>
    </source>
</evidence>
<dbReference type="AlphaFoldDB" id="A0A9D1L6X9"/>
<reference evidence="2" key="2">
    <citation type="journal article" date="2021" name="PeerJ">
        <title>Extensive microbial diversity within the chicken gut microbiome revealed by metagenomics and culture.</title>
        <authorList>
            <person name="Gilroy R."/>
            <person name="Ravi A."/>
            <person name="Getino M."/>
            <person name="Pursley I."/>
            <person name="Horton D.L."/>
            <person name="Alikhan N.F."/>
            <person name="Baker D."/>
            <person name="Gharbi K."/>
            <person name="Hall N."/>
            <person name="Watson M."/>
            <person name="Adriaenssens E.M."/>
            <person name="Foster-Nyarko E."/>
            <person name="Jarju S."/>
            <person name="Secka A."/>
            <person name="Antonio M."/>
            <person name="Oren A."/>
            <person name="Chaudhuri R.R."/>
            <person name="La Ragione R."/>
            <person name="Hildebrand F."/>
            <person name="Pallen M.J."/>
        </authorList>
    </citation>
    <scope>NUCLEOTIDE SEQUENCE</scope>
    <source>
        <strain evidence="2">ChiHcec3-6078</strain>
    </source>
</reference>
<feature type="domain" description="DUF7479" evidence="1">
    <location>
        <begin position="6"/>
        <end position="64"/>
    </location>
</feature>
<reference evidence="2" key="1">
    <citation type="submission" date="2020-10" db="EMBL/GenBank/DDBJ databases">
        <authorList>
            <person name="Gilroy R."/>
        </authorList>
    </citation>
    <scope>NUCLEOTIDE SEQUENCE</scope>
    <source>
        <strain evidence="2">ChiHcec3-6078</strain>
    </source>
</reference>
<gene>
    <name evidence="2" type="ORF">IAC50_03050</name>
</gene>
<dbReference type="InterPro" id="IPR054656">
    <property type="entry name" value="DVU_1557-like"/>
</dbReference>
<name>A0A9D1L6X9_9FIRM</name>
<accession>A0A9D1L6X9</accession>
<evidence type="ECO:0000313" key="2">
    <source>
        <dbReference type="EMBL" id="HIU25463.1"/>
    </source>
</evidence>
<evidence type="ECO:0000313" key="3">
    <source>
        <dbReference type="Proteomes" id="UP000824090"/>
    </source>
</evidence>
<dbReference type="InterPro" id="IPR055902">
    <property type="entry name" value="DUF7479"/>
</dbReference>
<organism evidence="2 3">
    <name type="scientific">Candidatus Allocopromorpha excrementigallinarum</name>
    <dbReference type="NCBI Taxonomy" id="2840742"/>
    <lineage>
        <taxon>Bacteria</taxon>
        <taxon>Bacillati</taxon>
        <taxon>Bacillota</taxon>
        <taxon>Clostridia</taxon>
        <taxon>Eubacteriales</taxon>
        <taxon>Eubacteriaceae</taxon>
        <taxon>Eubacteriaceae incertae sedis</taxon>
        <taxon>Candidatus Allocopromorpha</taxon>
    </lineage>
</organism>
<proteinExistence type="predicted"/>
<comment type="caution">
    <text evidence="2">The sequence shown here is derived from an EMBL/GenBank/DDBJ whole genome shotgun (WGS) entry which is preliminary data.</text>
</comment>
<sequence length="64" mass="7599">MESNKKLICNKCRCHLEEIETQFTYLDRKFRHKVLRCPECGQVYIPEDLAKGKVAQLEKSLEEK</sequence>